<feature type="compositionally biased region" description="Low complexity" evidence="1">
    <location>
        <begin position="96"/>
        <end position="113"/>
    </location>
</feature>
<comment type="caution">
    <text evidence="2">The sequence shown here is derived from an EMBL/GenBank/DDBJ whole genome shotgun (WGS) entry which is preliminary data.</text>
</comment>
<gene>
    <name evidence="2" type="ORF">CYCCA115_LOCUS6498</name>
</gene>
<feature type="compositionally biased region" description="Low complexity" evidence="1">
    <location>
        <begin position="124"/>
        <end position="146"/>
    </location>
</feature>
<feature type="region of interest" description="Disordered" evidence="1">
    <location>
        <begin position="696"/>
        <end position="761"/>
    </location>
</feature>
<name>A0AAD2CNK9_9STRA</name>
<feature type="compositionally biased region" description="Polar residues" evidence="1">
    <location>
        <begin position="575"/>
        <end position="587"/>
    </location>
</feature>
<feature type="region of interest" description="Disordered" evidence="1">
    <location>
        <begin position="463"/>
        <end position="484"/>
    </location>
</feature>
<evidence type="ECO:0000256" key="1">
    <source>
        <dbReference type="SAM" id="MobiDB-lite"/>
    </source>
</evidence>
<dbReference type="AlphaFoldDB" id="A0AAD2CNK9"/>
<feature type="region of interest" description="Disordered" evidence="1">
    <location>
        <begin position="351"/>
        <end position="378"/>
    </location>
</feature>
<feature type="region of interest" description="Disordered" evidence="1">
    <location>
        <begin position="76"/>
        <end position="147"/>
    </location>
</feature>
<organism evidence="2 3">
    <name type="scientific">Cylindrotheca closterium</name>
    <dbReference type="NCBI Taxonomy" id="2856"/>
    <lineage>
        <taxon>Eukaryota</taxon>
        <taxon>Sar</taxon>
        <taxon>Stramenopiles</taxon>
        <taxon>Ochrophyta</taxon>
        <taxon>Bacillariophyta</taxon>
        <taxon>Bacillariophyceae</taxon>
        <taxon>Bacillariophycidae</taxon>
        <taxon>Bacillariales</taxon>
        <taxon>Bacillariaceae</taxon>
        <taxon>Cylindrotheca</taxon>
    </lineage>
</organism>
<dbReference type="Proteomes" id="UP001295423">
    <property type="component" value="Unassembled WGS sequence"/>
</dbReference>
<feature type="region of interest" description="Disordered" evidence="1">
    <location>
        <begin position="556"/>
        <end position="622"/>
    </location>
</feature>
<reference evidence="2" key="1">
    <citation type="submission" date="2023-08" db="EMBL/GenBank/DDBJ databases">
        <authorList>
            <person name="Audoor S."/>
            <person name="Bilcke G."/>
        </authorList>
    </citation>
    <scope>NUCLEOTIDE SEQUENCE</scope>
</reference>
<feature type="compositionally biased region" description="Polar residues" evidence="1">
    <location>
        <begin position="849"/>
        <end position="861"/>
    </location>
</feature>
<evidence type="ECO:0000313" key="3">
    <source>
        <dbReference type="Proteomes" id="UP001295423"/>
    </source>
</evidence>
<evidence type="ECO:0000313" key="2">
    <source>
        <dbReference type="EMBL" id="CAJ1939241.1"/>
    </source>
</evidence>
<feature type="compositionally biased region" description="Polar residues" evidence="1">
    <location>
        <begin position="712"/>
        <end position="724"/>
    </location>
</feature>
<protein>
    <submittedName>
        <fullName evidence="2">Uncharacterized protein</fullName>
    </submittedName>
</protein>
<feature type="compositionally biased region" description="Polar residues" evidence="1">
    <location>
        <begin position="463"/>
        <end position="477"/>
    </location>
</feature>
<dbReference type="SUPFAM" id="SSF49764">
    <property type="entry name" value="HSP20-like chaperones"/>
    <property type="match status" value="1"/>
</dbReference>
<accession>A0AAD2CNK9</accession>
<keyword evidence="3" id="KW-1185">Reference proteome</keyword>
<sequence length="970" mass="106030">MAINRSEVAHVVQQAAGRMNLSLETEQEILKSLESESINDVWQLHHISLDRWKEMGAPVGFLASLESCIQEAGLTKDGKGKAKGRKSGRVSTISPTRASGNSRSSTRNSSGKSTTRDSGSIDASTRSASSMRSVSSQKSSAVSNDSRQAALKQLKDRLRALSKQGRAKTEIDAHGEKVYEWDQNDSCVLIYFVWPFEFEFGPDTKFKCTISKDTVLLKGKCKDAQRSLRFATGELVNALHSEWCVVSKGNASNGVDQLFAIEVVLIKKKLGVAWDTVLIAKNILGTNHMSPDQIRDELKSYGMDPNPYKSTDALLKALRMARAKGNSHFSALGSNARKAPERSRSADNIELFESPGKCSPGSLSNSKRTRRARSTSVDRPLVEETKVNKFSAGQIVYYTSSDGNHERAKILKIHLDDELVPFYDIRLTESGKDKQTDDAHLSLMTDFSEDGTSSFAGLETNTANAQDGASAEINQKPASKAPKSRFMENQVVYYTNDGQKEKAKILSIHLDDHLVPFYDIRLEDSGKEKQTTDSRLSSLTDDLFKAAAQGRVRSGSVDIELPASPVRKVPGRSRSMGSSGVAESQSPGPLKKGRRAGRRQSITKPSAATVAAPSPNTSSGPSIQALAASKSRFTENQVVYYTNDGQKEKAKILSIHLDDHLVPFYDIRLEESGNEKQTTDNRLSSLTDDLFKAAAQGRSVSPVRKLPGRSRSMGSSGVAESQSPGPLKKGRRAGRRQSLTKTSAAKVAAPSPKTGGGSCSQALTASKSRFTENQVVYYTNNGQKEKAKILSIHLDDHLVPFYDIRLEESGNEKQTTDNRLSSLTDDLFKAAAQGRSVSPVRKLPGRSRSMGSSGVAESQSPGPLKKGRRAGRRQSLTKTSAAQIPAPTAGNIKKDLERYSGMSANNYNYANEDEMREAWNLIQADSKLSVGRLKKELQNLGESTEYIEKNEMIGALCKARLEKKLKKDRK</sequence>
<proteinExistence type="predicted"/>
<feature type="region of interest" description="Disordered" evidence="1">
    <location>
        <begin position="833"/>
        <end position="889"/>
    </location>
</feature>
<dbReference type="EMBL" id="CAKOGP040000779">
    <property type="protein sequence ID" value="CAJ1939241.1"/>
    <property type="molecule type" value="Genomic_DNA"/>
</dbReference>
<dbReference type="InterPro" id="IPR008978">
    <property type="entry name" value="HSP20-like_chaperone"/>
</dbReference>